<dbReference type="KEGG" id="bam:Bamb_2430"/>
<dbReference type="InterPro" id="IPR036291">
    <property type="entry name" value="NAD(P)-bd_dom_sf"/>
</dbReference>
<dbReference type="RefSeq" id="WP_011657607.1">
    <property type="nucleotide sequence ID" value="NC_008390.1"/>
</dbReference>
<dbReference type="InterPro" id="IPR002347">
    <property type="entry name" value="SDR_fam"/>
</dbReference>
<dbReference type="InterPro" id="IPR057326">
    <property type="entry name" value="KR_dom"/>
</dbReference>
<evidence type="ECO:0000313" key="6">
    <source>
        <dbReference type="Proteomes" id="UP000000662"/>
    </source>
</evidence>
<organism evidence="5 6">
    <name type="scientific">Burkholderia ambifaria (strain ATCC BAA-244 / DSM 16087 / CCUG 44356 / LMG 19182 / AMMD)</name>
    <name type="common">Burkholderia cepacia (strain AMMD)</name>
    <dbReference type="NCBI Taxonomy" id="339670"/>
    <lineage>
        <taxon>Bacteria</taxon>
        <taxon>Pseudomonadati</taxon>
        <taxon>Pseudomonadota</taxon>
        <taxon>Betaproteobacteria</taxon>
        <taxon>Burkholderiales</taxon>
        <taxon>Burkholderiaceae</taxon>
        <taxon>Burkholderia</taxon>
        <taxon>Burkholderia cepacia complex</taxon>
    </lineage>
</organism>
<dbReference type="PANTHER" id="PTHR43639">
    <property type="entry name" value="OXIDOREDUCTASE, SHORT-CHAIN DEHYDROGENASE/REDUCTASE FAMILY (AFU_ORTHOLOGUE AFUA_5G02870)"/>
    <property type="match status" value="1"/>
</dbReference>
<sequence length="246" mass="24853">MNRLQGKRALVTGGSRGIGAAIAKRLAADGADVAITYEKSAERARAVVADIEALGRRAVAIQADSADPVAVRGAVDHAAQTLGGLDILVNNAGIFRAGALDDLTLDDIDATLNVNVRAVIVASQAAARHLGEGGRIVSTGSCLATRVPDAGMSLYAASKAALIGWTQGLARDLGARGITVNLVHPGSTDTDMNPADGEHAGAQRSRMATPQYGKAEDVAALVAFVVGPEGRSINGTGLTIDGGANA</sequence>
<evidence type="ECO:0000256" key="2">
    <source>
        <dbReference type="ARBA" id="ARBA00023002"/>
    </source>
</evidence>
<dbReference type="Gene3D" id="3.40.50.720">
    <property type="entry name" value="NAD(P)-binding Rossmann-like Domain"/>
    <property type="match status" value="1"/>
</dbReference>
<dbReference type="AlphaFoldDB" id="Q0BCY7"/>
<evidence type="ECO:0000313" key="5">
    <source>
        <dbReference type="EMBL" id="ABI87986.1"/>
    </source>
</evidence>
<dbReference type="EMBL" id="CP000440">
    <property type="protein sequence ID" value="ABI87986.1"/>
    <property type="molecule type" value="Genomic_DNA"/>
</dbReference>
<evidence type="ECO:0000256" key="1">
    <source>
        <dbReference type="ARBA" id="ARBA00006484"/>
    </source>
</evidence>
<dbReference type="eggNOG" id="COG1028">
    <property type="taxonomic scope" value="Bacteria"/>
</dbReference>
<dbReference type="SUPFAM" id="SSF51735">
    <property type="entry name" value="NAD(P)-binding Rossmann-fold domains"/>
    <property type="match status" value="1"/>
</dbReference>
<dbReference type="GeneID" id="93085364"/>
<evidence type="ECO:0000259" key="4">
    <source>
        <dbReference type="SMART" id="SM00822"/>
    </source>
</evidence>
<keyword evidence="6" id="KW-1185">Reference proteome</keyword>
<gene>
    <name evidence="5" type="ordered locus">Bamb_2430</name>
</gene>
<keyword evidence="2" id="KW-0560">Oxidoreductase</keyword>
<reference evidence="5" key="1">
    <citation type="submission" date="2009-01" db="EMBL/GenBank/DDBJ databases">
        <title>Complete sequence of Chromosome 1 of Burkholderia cepacia AMMD.</title>
        <authorList>
            <consortium name="US DOE Joint Genome Institute"/>
            <person name="Copeland A."/>
            <person name="Lucas S."/>
            <person name="Lapidus A."/>
            <person name="Barry K."/>
            <person name="Detter J.C."/>
            <person name="Glavina del Rio T."/>
            <person name="Hammon N."/>
            <person name="Israni S."/>
            <person name="Pitluck S."/>
            <person name="Bruce D."/>
            <person name="Chain P."/>
            <person name="Malfatti S."/>
            <person name="Shin M."/>
            <person name="Vergez L."/>
            <person name="Schmutz J."/>
            <person name="Larimer F."/>
            <person name="Land M."/>
            <person name="Hauser L."/>
            <person name="Kyrpides N."/>
            <person name="Kim E."/>
            <person name="Parke J."/>
            <person name="Coenye T."/>
            <person name="Konstantinidis K."/>
            <person name="Ramette A."/>
            <person name="Tiedje J."/>
            <person name="Richardson P."/>
        </authorList>
    </citation>
    <scope>NUCLEOTIDE SEQUENCE [LARGE SCALE GENOMIC DNA]</scope>
    <source>
        <strain evidence="5">AMMD</strain>
    </source>
</reference>
<accession>Q0BCY7</accession>
<proteinExistence type="inferred from homology"/>
<comment type="similarity">
    <text evidence="1 3">Belongs to the short-chain dehydrogenases/reductases (SDR) family.</text>
</comment>
<name>Q0BCY7_BURCM</name>
<dbReference type="GO" id="GO:0016491">
    <property type="term" value="F:oxidoreductase activity"/>
    <property type="evidence" value="ECO:0007669"/>
    <property type="project" value="UniProtKB-KW"/>
</dbReference>
<feature type="domain" description="Ketoreductase" evidence="4">
    <location>
        <begin position="7"/>
        <end position="186"/>
    </location>
</feature>
<dbReference type="FunFam" id="3.40.50.720:FF:000084">
    <property type="entry name" value="Short-chain dehydrogenase reductase"/>
    <property type="match status" value="1"/>
</dbReference>
<dbReference type="Pfam" id="PF00106">
    <property type="entry name" value="adh_short"/>
    <property type="match status" value="1"/>
</dbReference>
<dbReference type="PATRIC" id="fig|339670.21.peg.2485"/>
<dbReference type="PRINTS" id="PR00081">
    <property type="entry name" value="GDHRDH"/>
</dbReference>
<dbReference type="PANTHER" id="PTHR43639:SF1">
    <property type="entry name" value="SHORT-CHAIN DEHYDROGENASE_REDUCTASE FAMILY PROTEIN"/>
    <property type="match status" value="1"/>
</dbReference>
<evidence type="ECO:0000256" key="3">
    <source>
        <dbReference type="RuleBase" id="RU000363"/>
    </source>
</evidence>
<dbReference type="Proteomes" id="UP000000662">
    <property type="component" value="Chromosome 1"/>
</dbReference>
<protein>
    <submittedName>
        <fullName evidence="5">Short-chain dehydrogenase/reductase SDR</fullName>
    </submittedName>
</protein>
<dbReference type="PRINTS" id="PR00080">
    <property type="entry name" value="SDRFAMILY"/>
</dbReference>
<dbReference type="SMART" id="SM00822">
    <property type="entry name" value="PKS_KR"/>
    <property type="match status" value="1"/>
</dbReference>